<evidence type="ECO:0008006" key="4">
    <source>
        <dbReference type="Google" id="ProtNLM"/>
    </source>
</evidence>
<evidence type="ECO:0000313" key="3">
    <source>
        <dbReference type="Proteomes" id="UP001565368"/>
    </source>
</evidence>
<feature type="region of interest" description="Disordered" evidence="1">
    <location>
        <begin position="232"/>
        <end position="285"/>
    </location>
</feature>
<evidence type="ECO:0000313" key="2">
    <source>
        <dbReference type="EMBL" id="KAL1406119.1"/>
    </source>
</evidence>
<feature type="compositionally biased region" description="Polar residues" evidence="1">
    <location>
        <begin position="248"/>
        <end position="265"/>
    </location>
</feature>
<sequence length="339" mass="36711">MSSYASTSAVRLSTLPPLAALQSWVHRPQAVAACFVSDVYELQNLREEGAGVSRTSRDVFLLNHFPCKVVELVGWVAGVDHKDASMTVTLDDGDGVHVLQVVVRLAKAEAKAPKAQVAPPVTNTNSTFLTAKDRKAMRKAAVAAAAAEAAARNTPAAPTSQRPDIRVGDTLRVVGRVDEWARRRGAGREEWVRQVFVDEASGSGSLNVVDPDEQFRHAARVVGLHETLYSQPFSMPSPSAKTPPRPTAHSTQASPAKSTLSSIPSSDIYDDEYYAPEPNLTDPANLKSSLLTETTFKRYLMDHVLRETNIDMRPSLQGMTASEMRSPQAITGAEQDHGV</sequence>
<dbReference type="GeneID" id="95988845"/>
<comment type="caution">
    <text evidence="2">The sequence shown here is derived from an EMBL/GenBank/DDBJ whole genome shotgun (WGS) entry which is preliminary data.</text>
</comment>
<reference evidence="2 3" key="1">
    <citation type="submission" date="2023-08" db="EMBL/GenBank/DDBJ databases">
        <title>Annotated Genome Sequence of Vanrija albida AlHP1.</title>
        <authorList>
            <person name="Herzog R."/>
        </authorList>
    </citation>
    <scope>NUCLEOTIDE SEQUENCE [LARGE SCALE GENOMIC DNA]</scope>
    <source>
        <strain evidence="2 3">AlHP1</strain>
    </source>
</reference>
<proteinExistence type="predicted"/>
<dbReference type="InterPro" id="IPR012340">
    <property type="entry name" value="NA-bd_OB-fold"/>
</dbReference>
<accession>A0ABR3PUK6</accession>
<dbReference type="RefSeq" id="XP_069206063.1">
    <property type="nucleotide sequence ID" value="XM_069356222.1"/>
</dbReference>
<dbReference type="Gene3D" id="2.40.50.140">
    <property type="entry name" value="Nucleic acid-binding proteins"/>
    <property type="match status" value="1"/>
</dbReference>
<evidence type="ECO:0000256" key="1">
    <source>
        <dbReference type="SAM" id="MobiDB-lite"/>
    </source>
</evidence>
<keyword evidence="3" id="KW-1185">Reference proteome</keyword>
<feature type="region of interest" description="Disordered" evidence="1">
    <location>
        <begin position="318"/>
        <end position="339"/>
    </location>
</feature>
<dbReference type="Proteomes" id="UP001565368">
    <property type="component" value="Unassembled WGS sequence"/>
</dbReference>
<gene>
    <name evidence="2" type="ORF">Q8F55_007802</name>
</gene>
<protein>
    <recommendedName>
        <fullName evidence="4">CST complex subunit Stn1 N-terminal domain-containing protein</fullName>
    </recommendedName>
</protein>
<feature type="compositionally biased region" description="Polar residues" evidence="1">
    <location>
        <begin position="318"/>
        <end position="329"/>
    </location>
</feature>
<name>A0ABR3PUK6_9TREE</name>
<dbReference type="EMBL" id="JBBXJM010000006">
    <property type="protein sequence ID" value="KAL1406119.1"/>
    <property type="molecule type" value="Genomic_DNA"/>
</dbReference>
<organism evidence="2 3">
    <name type="scientific">Vanrija albida</name>
    <dbReference type="NCBI Taxonomy" id="181172"/>
    <lineage>
        <taxon>Eukaryota</taxon>
        <taxon>Fungi</taxon>
        <taxon>Dikarya</taxon>
        <taxon>Basidiomycota</taxon>
        <taxon>Agaricomycotina</taxon>
        <taxon>Tremellomycetes</taxon>
        <taxon>Trichosporonales</taxon>
        <taxon>Trichosporonaceae</taxon>
        <taxon>Vanrija</taxon>
    </lineage>
</organism>